<sequence>MVKISYDLGVIIINMDMLLILKFLISLALGALIGIERERKQEGAEFAGIRTFILIALMGTLSAYMSKDLPYFWLLSFSGVVVLVGLSYLISTRKNGDVGITTEIAAFLTFILGLLCFTDEGMLLAPILAIILTTILAVKPHLHQFAHQVSEKELLNTLKFLIIAFVILPLLPDEAIGPLAVFNPFQIWLMVVFISAISFTGYILMKFIGPEKGLGVTGVVGGLVSSTAVVTSMAARVKESQFLMKAAVFAATVASSMMFLRILFEVSVINPLLLPHLSAPMIVMGVLGILLGIIIWKRAEIRQMDADLQLENPFSLKPALIFGALFLAILFLSKIANMYLGSSGVYLASIISGVADVDAITISMALLAPETIPHNTAVTAITLAAISNTFFKFLIALFLGTRKFARNIGIIFLIIIIAGIISVLVL</sequence>
<evidence type="ECO:0000313" key="5">
    <source>
        <dbReference type="EMBL" id="CEA13685.1"/>
    </source>
</evidence>
<dbReference type="Pfam" id="PF13194">
    <property type="entry name" value="DUF4010"/>
    <property type="match status" value="1"/>
</dbReference>
<feature type="transmembrane region" description="Helical" evidence="1">
    <location>
        <begin position="276"/>
        <end position="296"/>
    </location>
</feature>
<organism evidence="5">
    <name type="scientific">Methanobacterium formicicum</name>
    <dbReference type="NCBI Taxonomy" id="2162"/>
    <lineage>
        <taxon>Archaea</taxon>
        <taxon>Methanobacteriati</taxon>
        <taxon>Methanobacteriota</taxon>
        <taxon>Methanomada group</taxon>
        <taxon>Methanobacteria</taxon>
        <taxon>Methanobacteriales</taxon>
        <taxon>Methanobacteriaceae</taxon>
        <taxon>Methanobacterium</taxon>
    </lineage>
</organism>
<feature type="transmembrane region" description="Helical" evidence="1">
    <location>
        <begin position="12"/>
        <end position="35"/>
    </location>
</feature>
<feature type="transmembrane region" description="Helical" evidence="1">
    <location>
        <begin position="216"/>
        <end position="236"/>
    </location>
</feature>
<dbReference type="PATRIC" id="fig|2162.10.peg.2531"/>
<keyword evidence="1" id="KW-0812">Transmembrane</keyword>
<feature type="transmembrane region" description="Helical" evidence="1">
    <location>
        <begin position="316"/>
        <end position="333"/>
    </location>
</feature>
<feature type="transmembrane region" description="Helical" evidence="1">
    <location>
        <begin position="71"/>
        <end position="91"/>
    </location>
</feature>
<evidence type="ECO:0000313" key="6">
    <source>
        <dbReference type="EMBL" id="CEL26066.1"/>
    </source>
</evidence>
<dbReference type="EMBL" id="LN515531">
    <property type="protein sequence ID" value="CEA13685.1"/>
    <property type="molecule type" value="Genomic_DNA"/>
</dbReference>
<dbReference type="Proteomes" id="UP000029661">
    <property type="component" value="Chromosome"/>
</dbReference>
<dbReference type="PANTHER" id="PTHR39084">
    <property type="entry name" value="MEMBRANE PROTEIN-RELATED"/>
    <property type="match status" value="1"/>
</dbReference>
<feature type="transmembrane region" description="Helical" evidence="1">
    <location>
        <begin position="154"/>
        <end position="172"/>
    </location>
</feature>
<protein>
    <submittedName>
        <fullName evidence="4">MgtC family protein</fullName>
    </submittedName>
</protein>
<feature type="transmembrane region" description="Helical" evidence="1">
    <location>
        <begin position="242"/>
        <end position="264"/>
    </location>
</feature>
<dbReference type="KEGG" id="mfi:DSM1535_1351"/>
<reference evidence="4" key="1">
    <citation type="submission" date="2013-12" db="EMBL/GenBank/DDBJ databases">
        <title>The complete genome sequence of Methanobacterium sp. BRM9.</title>
        <authorList>
            <consortium name="Pastoral Greenhouse Gas Research Consortium"/>
            <person name="Kelly W.J."/>
            <person name="Leahy S.C."/>
            <person name="Perry R."/>
            <person name="Li D."/>
            <person name="Altermann E."/>
            <person name="Lambie S.C."/>
            <person name="Attwood G.T."/>
        </authorList>
    </citation>
    <scope>NUCLEOTIDE SEQUENCE [LARGE SCALE GENOMIC DNA]</scope>
    <source>
        <strain evidence="4">BRM9</strain>
    </source>
</reference>
<dbReference type="KEGG" id="mfc:BRM9_0031"/>
<keyword evidence="7" id="KW-1185">Reference proteome</keyword>
<evidence type="ECO:0000259" key="2">
    <source>
        <dbReference type="Pfam" id="PF02308"/>
    </source>
</evidence>
<evidence type="ECO:0000313" key="7">
    <source>
        <dbReference type="Proteomes" id="UP000062768"/>
    </source>
</evidence>
<dbReference type="Pfam" id="PF02308">
    <property type="entry name" value="MgtC"/>
    <property type="match status" value="1"/>
</dbReference>
<reference evidence="6" key="3">
    <citation type="submission" date="2014-09" db="EMBL/GenBank/DDBJ databases">
        <authorList>
            <person name="Bishop-Lilly K.A."/>
            <person name="Broomall S.M."/>
            <person name="Chain P.S."/>
            <person name="Chertkov O."/>
            <person name="Coyne S.R."/>
            <person name="Daligault H.E."/>
            <person name="Davenport K.W."/>
            <person name="Erkkila T."/>
            <person name="Frey K.G."/>
            <person name="Gibbons H.S."/>
            <person name="Gu W."/>
            <person name="Jaissle J."/>
            <person name="Johnson S.L."/>
            <person name="Koroleva G.I."/>
            <person name="Ladner J.T."/>
            <person name="Lo C.-C."/>
            <person name="Minogue T.D."/>
            <person name="Munk C."/>
            <person name="Palacios G.F."/>
            <person name="Redden C.L."/>
            <person name="Rosenzweig C.N."/>
            <person name="Scholz M.B."/>
            <person name="Teshima H."/>
            <person name="Xu Y."/>
        </authorList>
    </citation>
    <scope>NUCLEOTIDE SEQUENCE</scope>
    <source>
        <strain evidence="6">Mb9</strain>
    </source>
</reference>
<dbReference type="InterPro" id="IPR025105">
    <property type="entry name" value="DUF4010"/>
</dbReference>
<dbReference type="STRING" id="2162.BRM9_0031"/>
<feature type="transmembrane region" description="Helical" evidence="1">
    <location>
        <begin position="47"/>
        <end position="65"/>
    </location>
</feature>
<keyword evidence="1" id="KW-1133">Transmembrane helix</keyword>
<dbReference type="AlphaFoldDB" id="A0A090I6D7"/>
<feature type="transmembrane region" description="Helical" evidence="1">
    <location>
        <begin position="184"/>
        <end position="204"/>
    </location>
</feature>
<dbReference type="PANTHER" id="PTHR39084:SF1">
    <property type="entry name" value="DUF4010 DOMAIN-CONTAINING PROTEIN"/>
    <property type="match status" value="1"/>
</dbReference>
<feature type="transmembrane region" description="Helical" evidence="1">
    <location>
        <begin position="407"/>
        <end position="425"/>
    </location>
</feature>
<feature type="domain" description="DUF4010" evidence="3">
    <location>
        <begin position="192"/>
        <end position="400"/>
    </location>
</feature>
<name>A0A090I6D7_METFO</name>
<evidence type="ECO:0000313" key="4">
    <source>
        <dbReference type="EMBL" id="AIS30865.1"/>
    </source>
</evidence>
<accession>A0A090I6D7</accession>
<evidence type="ECO:0000259" key="3">
    <source>
        <dbReference type="Pfam" id="PF13194"/>
    </source>
</evidence>
<gene>
    <name evidence="4" type="ORF">BRM9_0031</name>
    <name evidence="5" type="ORF">DSM1535_1351</name>
    <name evidence="6" type="ORF">MB9_2458</name>
</gene>
<keyword evidence="1" id="KW-0472">Membrane</keyword>
<proteinExistence type="predicted"/>
<feature type="transmembrane region" description="Helical" evidence="1">
    <location>
        <begin position="380"/>
        <end position="400"/>
    </location>
</feature>
<dbReference type="EMBL" id="LN734822">
    <property type="protein sequence ID" value="CEL26066.1"/>
    <property type="molecule type" value="Genomic_DNA"/>
</dbReference>
<dbReference type="Proteomes" id="UP000062768">
    <property type="component" value="Chromosome I"/>
</dbReference>
<feature type="transmembrane region" description="Helical" evidence="1">
    <location>
        <begin position="98"/>
        <end position="117"/>
    </location>
</feature>
<dbReference type="EMBL" id="CP006933">
    <property type="protein sequence ID" value="AIS30865.1"/>
    <property type="molecule type" value="Genomic_DNA"/>
</dbReference>
<reference evidence="5" key="2">
    <citation type="submission" date="2014-08" db="EMBL/GenBank/DDBJ databases">
        <authorList>
            <person name="Wibberg D."/>
        </authorList>
    </citation>
    <scope>NUCLEOTIDE SEQUENCE</scope>
</reference>
<feature type="domain" description="MgtC/SapB/SrpB/YhiD N-terminal" evidence="2">
    <location>
        <begin position="24"/>
        <end position="144"/>
    </location>
</feature>
<evidence type="ECO:0000256" key="1">
    <source>
        <dbReference type="SAM" id="Phobius"/>
    </source>
</evidence>
<dbReference type="InterPro" id="IPR049177">
    <property type="entry name" value="MgtC_SapB_SrpB_YhiD_N"/>
</dbReference>